<keyword evidence="3" id="KW-1185">Reference proteome</keyword>
<dbReference type="InterPro" id="IPR036634">
    <property type="entry name" value="PRD_sf"/>
</dbReference>
<dbReference type="EMBL" id="FXTI01000005">
    <property type="protein sequence ID" value="SMO68711.1"/>
    <property type="molecule type" value="Genomic_DNA"/>
</dbReference>
<sequence>MLPEEVQERLDLLLQSGQIQSDTDHRIRKNLVRLIEEKTIDPRKESMGPFSSHLAIAVERIRKGEALTNGNDQVDEVVRERPDLYRKADELLGGCLEVSEPAATPAETGFITLYLALLQD</sequence>
<accession>A0A521DC39</accession>
<protein>
    <submittedName>
        <fullName evidence="2">PRD domain-containing protein</fullName>
    </submittedName>
</protein>
<evidence type="ECO:0000259" key="1">
    <source>
        <dbReference type="PROSITE" id="PS51372"/>
    </source>
</evidence>
<evidence type="ECO:0000313" key="2">
    <source>
        <dbReference type="EMBL" id="SMO68711.1"/>
    </source>
</evidence>
<dbReference type="Pfam" id="PF00874">
    <property type="entry name" value="PRD"/>
    <property type="match status" value="1"/>
</dbReference>
<proteinExistence type="predicted"/>
<dbReference type="RefSeq" id="WP_142505570.1">
    <property type="nucleotide sequence ID" value="NZ_FXTI01000005.1"/>
</dbReference>
<dbReference type="SUPFAM" id="SSF63520">
    <property type="entry name" value="PTS-regulatory domain, PRD"/>
    <property type="match status" value="1"/>
</dbReference>
<gene>
    <name evidence="2" type="ORF">SAMN06264849_105255</name>
</gene>
<dbReference type="Proteomes" id="UP000315636">
    <property type="component" value="Unassembled WGS sequence"/>
</dbReference>
<name>A0A521DC39_9BACL</name>
<dbReference type="GO" id="GO:0006355">
    <property type="term" value="P:regulation of DNA-templated transcription"/>
    <property type="evidence" value="ECO:0007669"/>
    <property type="project" value="InterPro"/>
</dbReference>
<organism evidence="2 3">
    <name type="scientific">Melghirimyces algeriensis</name>
    <dbReference type="NCBI Taxonomy" id="910412"/>
    <lineage>
        <taxon>Bacteria</taxon>
        <taxon>Bacillati</taxon>
        <taxon>Bacillota</taxon>
        <taxon>Bacilli</taxon>
        <taxon>Bacillales</taxon>
        <taxon>Thermoactinomycetaceae</taxon>
        <taxon>Melghirimyces</taxon>
    </lineage>
</organism>
<feature type="domain" description="PRD" evidence="1">
    <location>
        <begin position="19"/>
        <end position="120"/>
    </location>
</feature>
<dbReference type="PROSITE" id="PS51372">
    <property type="entry name" value="PRD_2"/>
    <property type="match status" value="1"/>
</dbReference>
<evidence type="ECO:0000313" key="3">
    <source>
        <dbReference type="Proteomes" id="UP000315636"/>
    </source>
</evidence>
<reference evidence="2 3" key="1">
    <citation type="submission" date="2017-05" db="EMBL/GenBank/DDBJ databases">
        <authorList>
            <person name="Varghese N."/>
            <person name="Submissions S."/>
        </authorList>
    </citation>
    <scope>NUCLEOTIDE SEQUENCE [LARGE SCALE GENOMIC DNA]</scope>
    <source>
        <strain evidence="2 3">DSM 45474</strain>
    </source>
</reference>
<dbReference type="Gene3D" id="1.10.1790.10">
    <property type="entry name" value="PRD domain"/>
    <property type="match status" value="1"/>
</dbReference>
<dbReference type="InterPro" id="IPR011608">
    <property type="entry name" value="PRD"/>
</dbReference>
<dbReference type="OrthoDB" id="2875478at2"/>
<dbReference type="AlphaFoldDB" id="A0A521DC39"/>